<feature type="transmembrane region" description="Helical" evidence="1">
    <location>
        <begin position="20"/>
        <end position="43"/>
    </location>
</feature>
<sequence length="45" mass="4539">MLQTLRPADAALRRPAPLTLRSIAATTGLLLAIAGVVAIVSSLGV</sequence>
<dbReference type="AlphaFoldDB" id="A0A7J9SPA1"/>
<protein>
    <submittedName>
        <fullName evidence="2">Uncharacterized protein</fullName>
    </submittedName>
</protein>
<evidence type="ECO:0000256" key="1">
    <source>
        <dbReference type="SAM" id="Phobius"/>
    </source>
</evidence>
<keyword evidence="1" id="KW-0812">Transmembrane</keyword>
<keyword evidence="1" id="KW-0472">Membrane</keyword>
<accession>A0A7J9SPA1</accession>
<proteinExistence type="predicted"/>
<comment type="caution">
    <text evidence="2">The sequence shown here is derived from an EMBL/GenBank/DDBJ whole genome shotgun (WGS) entry which is preliminary data.</text>
</comment>
<gene>
    <name evidence="2" type="ORF">H5V44_12900</name>
</gene>
<dbReference type="Proteomes" id="UP000546257">
    <property type="component" value="Unassembled WGS sequence"/>
</dbReference>
<evidence type="ECO:0000313" key="2">
    <source>
        <dbReference type="EMBL" id="MBB6647171.1"/>
    </source>
</evidence>
<keyword evidence="3" id="KW-1185">Reference proteome</keyword>
<organism evidence="2 3">
    <name type="scientific">Halobellus ruber</name>
    <dbReference type="NCBI Taxonomy" id="2761102"/>
    <lineage>
        <taxon>Archaea</taxon>
        <taxon>Methanobacteriati</taxon>
        <taxon>Methanobacteriota</taxon>
        <taxon>Stenosarchaea group</taxon>
        <taxon>Halobacteria</taxon>
        <taxon>Halobacteriales</taxon>
        <taxon>Haloferacaceae</taxon>
        <taxon>Halobellus</taxon>
    </lineage>
</organism>
<keyword evidence="1" id="KW-1133">Transmembrane helix</keyword>
<name>A0A7J9SPA1_9EURY</name>
<reference evidence="2 3" key="1">
    <citation type="submission" date="2020-08" db="EMBL/GenBank/DDBJ databases">
        <authorList>
            <person name="Seo M.-J."/>
        </authorList>
    </citation>
    <scope>NUCLEOTIDE SEQUENCE [LARGE SCALE GENOMIC DNA]</scope>
    <source>
        <strain evidence="2 3">MBLA0160</strain>
    </source>
</reference>
<dbReference type="RefSeq" id="WP_185193542.1">
    <property type="nucleotide sequence ID" value="NZ_JACKXD010000004.1"/>
</dbReference>
<dbReference type="EMBL" id="JACKXD010000004">
    <property type="protein sequence ID" value="MBB6647171.1"/>
    <property type="molecule type" value="Genomic_DNA"/>
</dbReference>
<evidence type="ECO:0000313" key="3">
    <source>
        <dbReference type="Proteomes" id="UP000546257"/>
    </source>
</evidence>